<evidence type="ECO:0000259" key="5">
    <source>
        <dbReference type="Pfam" id="PF16213"/>
    </source>
</evidence>
<protein>
    <submittedName>
        <fullName evidence="6">MON2</fullName>
    </submittedName>
</protein>
<proteinExistence type="predicted"/>
<dbReference type="Pfam" id="PF16213">
    <property type="entry name" value="DCB"/>
    <property type="match status" value="1"/>
</dbReference>
<evidence type="ECO:0000313" key="7">
    <source>
        <dbReference type="Proteomes" id="UP000669133"/>
    </source>
</evidence>
<dbReference type="Proteomes" id="UP000669133">
    <property type="component" value="Unassembled WGS sequence"/>
</dbReference>
<organism evidence="6 7">
    <name type="scientific">Candida metapsilosis</name>
    <dbReference type="NCBI Taxonomy" id="273372"/>
    <lineage>
        <taxon>Eukaryota</taxon>
        <taxon>Fungi</taxon>
        <taxon>Dikarya</taxon>
        <taxon>Ascomycota</taxon>
        <taxon>Saccharomycotina</taxon>
        <taxon>Pichiomycetes</taxon>
        <taxon>Debaryomycetaceae</taxon>
        <taxon>Candida/Lodderomyces clade</taxon>
        <taxon>Candida</taxon>
    </lineage>
</organism>
<dbReference type="Pfam" id="PF16206">
    <property type="entry name" value="Mon2_C"/>
    <property type="match status" value="1"/>
</dbReference>
<dbReference type="OrthoDB" id="294853at2759"/>
<dbReference type="GO" id="GO:0015031">
    <property type="term" value="P:protein transport"/>
    <property type="evidence" value="ECO:0007669"/>
    <property type="project" value="UniProtKB-KW"/>
</dbReference>
<comment type="caution">
    <text evidence="6">The sequence shown here is derived from an EMBL/GenBank/DDBJ whole genome shotgun (WGS) entry which is preliminary data.</text>
</comment>
<dbReference type="InterPro" id="IPR032629">
    <property type="entry name" value="DCB_dom"/>
</dbReference>
<keyword evidence="2" id="KW-0653">Protein transport</keyword>
<keyword evidence="1" id="KW-0813">Transport</keyword>
<name>A0A8H7ZK50_9ASCO</name>
<dbReference type="InterPro" id="IPR016024">
    <property type="entry name" value="ARM-type_fold"/>
</dbReference>
<dbReference type="GO" id="GO:0005794">
    <property type="term" value="C:Golgi apparatus"/>
    <property type="evidence" value="ECO:0007669"/>
    <property type="project" value="UniProtKB-ARBA"/>
</dbReference>
<evidence type="ECO:0000259" key="4">
    <source>
        <dbReference type="Pfam" id="PF16206"/>
    </source>
</evidence>
<evidence type="ECO:0000313" key="6">
    <source>
        <dbReference type="EMBL" id="KAG5420963.1"/>
    </source>
</evidence>
<dbReference type="InterPro" id="IPR032817">
    <property type="entry name" value="Mon2_C"/>
</dbReference>
<feature type="domain" description="Mon2 C-terminal" evidence="4">
    <location>
        <begin position="888"/>
        <end position="1029"/>
    </location>
</feature>
<evidence type="ECO:0000259" key="3">
    <source>
        <dbReference type="Pfam" id="PF12783"/>
    </source>
</evidence>
<feature type="domain" description="Mon2/Sec7/BIG1-like dimerisation and cyclophilin-binding" evidence="5">
    <location>
        <begin position="4"/>
        <end position="172"/>
    </location>
</feature>
<dbReference type="InterPro" id="IPR032691">
    <property type="entry name" value="Mon2/Sec7/BIG1-like_HUS"/>
</dbReference>
<dbReference type="Pfam" id="PF12783">
    <property type="entry name" value="Sec7-like_HUS"/>
    <property type="match status" value="1"/>
</dbReference>
<evidence type="ECO:0000256" key="1">
    <source>
        <dbReference type="ARBA" id="ARBA00022448"/>
    </source>
</evidence>
<dbReference type="GeneID" id="93648682"/>
<accession>A0A8H7ZK50</accession>
<dbReference type="RefSeq" id="XP_067550079.1">
    <property type="nucleotide sequence ID" value="XM_067694461.1"/>
</dbReference>
<feature type="domain" description="Mon2/Sec7/BIG1-like HUS" evidence="3">
    <location>
        <begin position="198"/>
        <end position="359"/>
    </location>
</feature>
<sequence length="1555" mass="177127">MNNVHSLQTDLTHLSSEAKKRYPDVRQLVDSVIKTLKTLNATTQLMAVTDDSLRLQTTNALILACDSGNLKLNNSSIPIMQKLIQAHFIPKEKLKEVLRTFFEASHLAEGIQVRILQCLQQFTQEYKKEITGDVLSSMISLCSALTTTNKTSNVSGVASATLEQVFSNVFDNIGDANSGEKEIKVENELDIKVDDASYEGFCIFDDLNSLATNKKPKFLKTGITIRSQSALDIIENVILHHDKLFRQHKELAYLLRAQTVPSLLKILNSPSRSYQLTQRAIRVIQVLLTTQLESLEIEVELILSYLNHALLENDDQQDGSVPYWEKIMILEMFKNVFSKFEVIKAIYEKYDHDESKKDVLKELFTVLYSYLQDETEAQRHDTANNGHSHSDPSDISLISRKNFKISLLDHLDKTEPQTNIPESYSIYLIFEILVCYCTGVSHFVTTMSDNTSNEQVLEKHVDFINALLASTASEVGLLLKRFLYSSLDDDLFRTLLNSFQVFTHSVGLLGLNSVRNDLLLRLAMATLIDDVNPKKEESESSSLYDDSKKQLLALGGTLAESVTTSKIKGGSNDANTTVQPNSVNSRNFHSRHVLCLKTLLSIAVSLGSTLDESWAIIWITLQWCAYYLHGSDEYSNFSRSKQSQEFAHAPKPQISEAEYGSIQTSLRSLFENISSYEADSFKQLLNSLAELNDVAFSDKVENVVKFGLSESSFNKAYFLQKIFQLCQLAPAKFLIQDASIWDLVTSYITKFGSRRNLHPKLRLYVADSFANIIETLAKEGFHNDSLAGDTAMRTLDGLNQYITPLFEQGPPKELLTLNCETEIHLSVLTELHSLIDNYDTHYQGSWAKVFEILNTPFKATEPGDYNLKEKLQLLVEKSFDTLKLILDEFLSSLPFKQFKILIDTLVNFASQTYDLNISFSSVSYFWLISDSLKSRLVQFKAGNHPQVDVKSEEELVELINKDDESYQSYIYLEVYLLLCLAKLSQQETHRAQVRDGAIQTFFQIVDVHGPALNQSWKVVHLLVLPCLFNIGTTAETSKESLETIRLLLEGFTNMYRRFFASSDKTSDFQTKWQKIFDYMEKLLTQKNININSIVFKSIQDLTDPSADIDTREIGGSLFKLWAGYSIEYDLVNSSYQDSLVQYMQCFPLLYTAIQSDLSLEQVSLIVDIFNKGARYPVLPLHQSDINKPSKLQSSILTNIGVLDKEDVEIQASVVQLLTNIIVYPYGVRMRIEQKFQNNVFVQKNYQIPTFIAISHLGLQLMKKKFEKFGYTRVFTDEQGIIKTIKALVEVVERKLPGISTSKIPLWIEAHDVLKNLIEKLINEKEGELSDELWSLLTKSLMVTIVFDSDLPLIDAAAKIKQYQELSHLIIPSLIKNDNSLILDFVEKVYENSYLYNLNSDEKELILNNVANDKQAIEKLAGFQYDEFFSTTEFLQVLPNTKIRFNCLLELFKLSQFETKFKSVIEISLLRRISFTLRRAVADLRLCGSKPLPKIQQDEVLTILEQMDHMIRLQNISSENVSEFKKLNRLLVLLTPFADKFGEKKFILPDVLIKCL</sequence>
<dbReference type="SUPFAM" id="SSF48371">
    <property type="entry name" value="ARM repeat"/>
    <property type="match status" value="1"/>
</dbReference>
<gene>
    <name evidence="6" type="ORF">I9W82_000053</name>
</gene>
<evidence type="ECO:0000256" key="2">
    <source>
        <dbReference type="ARBA" id="ARBA00022927"/>
    </source>
</evidence>
<keyword evidence="7" id="KW-1185">Reference proteome</keyword>
<reference evidence="6 7" key="1">
    <citation type="submission" date="2020-12" db="EMBL/GenBank/DDBJ databases">
        <title>Effect of drift, selection, and recombination on the evolution of hybrid genomes in Candida yeast pathogens.</title>
        <authorList>
            <person name="Mixao V."/>
            <person name="Ksiezopolska E."/>
            <person name="Saus E."/>
            <person name="Boekhout T."/>
            <person name="Gacser A."/>
            <person name="Gabaldon T."/>
        </authorList>
    </citation>
    <scope>NUCLEOTIDE SEQUENCE [LARGE SCALE GENOMIC DNA]</scope>
    <source>
        <strain evidence="6 7">BP57</strain>
    </source>
</reference>
<dbReference type="EMBL" id="JAEOAQ010000001">
    <property type="protein sequence ID" value="KAG5420963.1"/>
    <property type="molecule type" value="Genomic_DNA"/>
</dbReference>